<gene>
    <name evidence="2" type="ORF">MPLG2_0933</name>
</gene>
<organism evidence="2 3">
    <name type="scientific">Micropruina glycogenica</name>
    <dbReference type="NCBI Taxonomy" id="75385"/>
    <lineage>
        <taxon>Bacteria</taxon>
        <taxon>Bacillati</taxon>
        <taxon>Actinomycetota</taxon>
        <taxon>Actinomycetes</taxon>
        <taxon>Propionibacteriales</taxon>
        <taxon>Nocardioidaceae</taxon>
        <taxon>Micropruina</taxon>
    </lineage>
</organism>
<feature type="region of interest" description="Disordered" evidence="1">
    <location>
        <begin position="1"/>
        <end position="24"/>
    </location>
</feature>
<reference evidence="2 3" key="1">
    <citation type="submission" date="2018-02" db="EMBL/GenBank/DDBJ databases">
        <authorList>
            <person name="Cohen D.B."/>
            <person name="Kent A.D."/>
        </authorList>
    </citation>
    <scope>NUCLEOTIDE SEQUENCE [LARGE SCALE GENOMIC DNA]</scope>
    <source>
        <strain evidence="2">1</strain>
    </source>
</reference>
<accession>A0A2N9JEK2</accession>
<name>A0A2N9JEK2_9ACTN</name>
<evidence type="ECO:0000256" key="1">
    <source>
        <dbReference type="SAM" id="MobiDB-lite"/>
    </source>
</evidence>
<evidence type="ECO:0000313" key="2">
    <source>
        <dbReference type="EMBL" id="SPD85969.1"/>
    </source>
</evidence>
<dbReference type="Proteomes" id="UP000238164">
    <property type="component" value="Chromosome 1"/>
</dbReference>
<dbReference type="KEGG" id="mgg:MPLG2_0933"/>
<evidence type="ECO:0000313" key="3">
    <source>
        <dbReference type="Proteomes" id="UP000238164"/>
    </source>
</evidence>
<feature type="region of interest" description="Disordered" evidence="1">
    <location>
        <begin position="70"/>
        <end position="90"/>
    </location>
</feature>
<dbReference type="EMBL" id="LT985188">
    <property type="protein sequence ID" value="SPD85969.1"/>
    <property type="molecule type" value="Genomic_DNA"/>
</dbReference>
<proteinExistence type="predicted"/>
<keyword evidence="3" id="KW-1185">Reference proteome</keyword>
<feature type="compositionally biased region" description="Basic and acidic residues" evidence="1">
    <location>
        <begin position="10"/>
        <end position="24"/>
    </location>
</feature>
<dbReference type="AlphaFoldDB" id="A0A2N9JEK2"/>
<protein>
    <submittedName>
        <fullName evidence="2">Uncharacterized protein</fullName>
    </submittedName>
</protein>
<sequence>MKALKKLKQAQKEAAKEKVRESQRRQLAAVKRKLAPLEHKRLYSQLSRAEALQAMQLDRQRRRLQHQLGDNVMRSLRSDPRTTPTMPKRNRVRFVQGGLPSLGKR</sequence>